<organism evidence="2 3">
    <name type="scientific">Steinernema glaseri</name>
    <dbReference type="NCBI Taxonomy" id="37863"/>
    <lineage>
        <taxon>Eukaryota</taxon>
        <taxon>Metazoa</taxon>
        <taxon>Ecdysozoa</taxon>
        <taxon>Nematoda</taxon>
        <taxon>Chromadorea</taxon>
        <taxon>Rhabditida</taxon>
        <taxon>Tylenchina</taxon>
        <taxon>Panagrolaimomorpha</taxon>
        <taxon>Strongyloidoidea</taxon>
        <taxon>Steinernematidae</taxon>
        <taxon>Steinernema</taxon>
    </lineage>
</organism>
<dbReference type="WBParaSite" id="L893_g32095.t1">
    <property type="protein sequence ID" value="L893_g32095.t1"/>
    <property type="gene ID" value="L893_g32095"/>
</dbReference>
<evidence type="ECO:0000313" key="3">
    <source>
        <dbReference type="WBParaSite" id="L893_g32095.t1"/>
    </source>
</evidence>
<dbReference type="Proteomes" id="UP000095287">
    <property type="component" value="Unplaced"/>
</dbReference>
<evidence type="ECO:0000313" key="2">
    <source>
        <dbReference type="Proteomes" id="UP000095287"/>
    </source>
</evidence>
<keyword evidence="2" id="KW-1185">Reference proteome</keyword>
<accession>A0A1I8A336</accession>
<dbReference type="AlphaFoldDB" id="A0A1I8A336"/>
<reference evidence="3" key="1">
    <citation type="submission" date="2016-11" db="UniProtKB">
        <authorList>
            <consortium name="WormBaseParasite"/>
        </authorList>
    </citation>
    <scope>IDENTIFICATION</scope>
</reference>
<sequence length="67" mass="7733">MWILPWKPRPRPSRLDPRGDEWTPPSVASFSTAWLTSSSATELSLRVWNLWITENHTRSPTPSMSLL</sequence>
<proteinExistence type="predicted"/>
<name>A0A1I8A336_9BILA</name>
<evidence type="ECO:0000256" key="1">
    <source>
        <dbReference type="SAM" id="MobiDB-lite"/>
    </source>
</evidence>
<feature type="region of interest" description="Disordered" evidence="1">
    <location>
        <begin position="1"/>
        <end position="21"/>
    </location>
</feature>
<protein>
    <submittedName>
        <fullName evidence="3">Uncharacterized protein</fullName>
    </submittedName>
</protein>